<dbReference type="Gene3D" id="3.40.640.10">
    <property type="entry name" value="Type I PLP-dependent aspartate aminotransferase-like (Major domain)"/>
    <property type="match status" value="1"/>
</dbReference>
<evidence type="ECO:0000259" key="7">
    <source>
        <dbReference type="Pfam" id="PF00266"/>
    </source>
</evidence>
<dbReference type="Pfam" id="PF22580">
    <property type="entry name" value="KYNU_C"/>
    <property type="match status" value="1"/>
</dbReference>
<comment type="caution">
    <text evidence="8">The sequence shown here is derived from an EMBL/GenBank/DDBJ whole genome shotgun (WGS) entry which is preliminary data.</text>
</comment>
<proteinExistence type="inferred from homology"/>
<evidence type="ECO:0000256" key="1">
    <source>
        <dbReference type="ARBA" id="ARBA00022642"/>
    </source>
</evidence>
<comment type="catalytic activity">
    <reaction evidence="6">
        <text>3-hydroxy-L-kynurenine + H2O = 3-hydroxyanthranilate + L-alanine + H(+)</text>
        <dbReference type="Rhea" id="RHEA:25143"/>
        <dbReference type="ChEBI" id="CHEBI:15377"/>
        <dbReference type="ChEBI" id="CHEBI:15378"/>
        <dbReference type="ChEBI" id="CHEBI:36559"/>
        <dbReference type="ChEBI" id="CHEBI:57972"/>
        <dbReference type="ChEBI" id="CHEBI:58125"/>
        <dbReference type="EC" id="3.7.1.3"/>
    </reaction>
</comment>
<keyword evidence="1 4" id="KW-0662">Pyridine nucleotide biosynthesis</keyword>
<dbReference type="PANTHER" id="PTHR14084:SF0">
    <property type="entry name" value="KYNURENINASE"/>
    <property type="match status" value="1"/>
</dbReference>
<comment type="caution">
    <text evidence="4">Lacks conserved residue(s) required for the propagation of feature annotation.</text>
</comment>
<comment type="similarity">
    <text evidence="4 6">Belongs to the kynureninase family.</text>
</comment>
<feature type="binding site" evidence="4">
    <location>
        <position position="209"/>
    </location>
    <ligand>
        <name>pyridoxal 5'-phosphate</name>
        <dbReference type="ChEBI" id="CHEBI:597326"/>
    </ligand>
</feature>
<organism evidence="8 9">
    <name type="scientific">Jatrophihabitans lederbergiae</name>
    <dbReference type="NCBI Taxonomy" id="3075547"/>
    <lineage>
        <taxon>Bacteria</taxon>
        <taxon>Bacillati</taxon>
        <taxon>Actinomycetota</taxon>
        <taxon>Actinomycetes</taxon>
        <taxon>Jatrophihabitantales</taxon>
        <taxon>Jatrophihabitantaceae</taxon>
        <taxon>Jatrophihabitans</taxon>
    </lineage>
</organism>
<dbReference type="RefSeq" id="WP_311424276.1">
    <property type="nucleotide sequence ID" value="NZ_JAVREH010000029.1"/>
</dbReference>
<reference evidence="9" key="1">
    <citation type="submission" date="2023-07" db="EMBL/GenBank/DDBJ databases">
        <title>30 novel species of actinomycetes from the DSMZ collection.</title>
        <authorList>
            <person name="Nouioui I."/>
        </authorList>
    </citation>
    <scope>NUCLEOTIDE SEQUENCE [LARGE SCALE GENOMIC DNA]</scope>
    <source>
        <strain evidence="9">DSM 44399</strain>
    </source>
</reference>
<dbReference type="HAMAP" id="MF_01970">
    <property type="entry name" value="Kynureninase"/>
    <property type="match status" value="1"/>
</dbReference>
<dbReference type="InterPro" id="IPR015424">
    <property type="entry name" value="PyrdxlP-dep_Trfase"/>
</dbReference>
<comment type="pathway">
    <text evidence="4 6">Cofactor biosynthesis; NAD(+) biosynthesis; quinolinate from L-kynurenine: step 2/3.</text>
</comment>
<feature type="binding site" evidence="4">
    <location>
        <position position="206"/>
    </location>
    <ligand>
        <name>pyridoxal 5'-phosphate</name>
        <dbReference type="ChEBI" id="CHEBI:597326"/>
    </ligand>
</feature>
<feature type="binding site" evidence="4">
    <location>
        <begin position="137"/>
        <end position="140"/>
    </location>
    <ligand>
        <name>pyridoxal 5'-phosphate</name>
        <dbReference type="ChEBI" id="CHEBI:597326"/>
    </ligand>
</feature>
<keyword evidence="2 4" id="KW-0378">Hydrolase</keyword>
<comment type="catalytic activity">
    <reaction evidence="4 6">
        <text>L-kynurenine + H2O = anthranilate + L-alanine + H(+)</text>
        <dbReference type="Rhea" id="RHEA:16813"/>
        <dbReference type="ChEBI" id="CHEBI:15377"/>
        <dbReference type="ChEBI" id="CHEBI:15378"/>
        <dbReference type="ChEBI" id="CHEBI:16567"/>
        <dbReference type="ChEBI" id="CHEBI:57959"/>
        <dbReference type="ChEBI" id="CHEBI:57972"/>
        <dbReference type="EC" id="3.7.1.3"/>
    </reaction>
</comment>
<feature type="domain" description="Aminotransferase class V" evidence="7">
    <location>
        <begin position="157"/>
        <end position="305"/>
    </location>
</feature>
<comment type="cofactor">
    <cofactor evidence="4 6">
        <name>pyridoxal 5'-phosphate</name>
        <dbReference type="ChEBI" id="CHEBI:597326"/>
    </cofactor>
</comment>
<comment type="function">
    <text evidence="4 6">Catalyzes the cleavage of L-kynurenine (L-Kyn) and L-3-hydroxykynurenine (L-3OHKyn) into anthranilic acid (AA) and 3-hydroxyanthranilic acid (3-OHAA), respectively.</text>
</comment>
<comment type="subunit">
    <text evidence="4 6">Homodimer.</text>
</comment>
<dbReference type="Pfam" id="PF00266">
    <property type="entry name" value="Aminotran_5"/>
    <property type="match status" value="1"/>
</dbReference>
<dbReference type="InterPro" id="IPR000192">
    <property type="entry name" value="Aminotrans_V_dom"/>
</dbReference>
<name>A0ABU2JDR9_9ACTN</name>
<evidence type="ECO:0000313" key="8">
    <source>
        <dbReference type="EMBL" id="MDT0263129.1"/>
    </source>
</evidence>
<dbReference type="EMBL" id="JAVREH010000029">
    <property type="protein sequence ID" value="MDT0263129.1"/>
    <property type="molecule type" value="Genomic_DNA"/>
</dbReference>
<evidence type="ECO:0000313" key="9">
    <source>
        <dbReference type="Proteomes" id="UP001183176"/>
    </source>
</evidence>
<feature type="binding site" evidence="4">
    <location>
        <position position="261"/>
    </location>
    <ligand>
        <name>pyridoxal 5'-phosphate</name>
        <dbReference type="ChEBI" id="CHEBI:597326"/>
    </ligand>
</feature>
<dbReference type="InterPro" id="IPR010111">
    <property type="entry name" value="Kynureninase"/>
</dbReference>
<dbReference type="GO" id="GO:0030429">
    <property type="term" value="F:kynureninase activity"/>
    <property type="evidence" value="ECO:0007669"/>
    <property type="project" value="UniProtKB-EC"/>
</dbReference>
<dbReference type="InterPro" id="IPR015421">
    <property type="entry name" value="PyrdxlP-dep_Trfase_major"/>
</dbReference>
<evidence type="ECO:0000256" key="4">
    <source>
        <dbReference type="HAMAP-Rule" id="MF_01970"/>
    </source>
</evidence>
<keyword evidence="9" id="KW-1185">Reference proteome</keyword>
<dbReference type="PANTHER" id="PTHR14084">
    <property type="entry name" value="KYNURENINASE"/>
    <property type="match status" value="1"/>
</dbReference>
<protein>
    <recommendedName>
        <fullName evidence="4 5">Kynureninase</fullName>
        <ecNumber evidence="4 5">3.7.1.3</ecNumber>
    </recommendedName>
    <alternativeName>
        <fullName evidence="4">L-kynurenine hydrolase</fullName>
    </alternativeName>
</protein>
<feature type="binding site" evidence="4">
    <location>
        <position position="231"/>
    </location>
    <ligand>
        <name>pyridoxal 5'-phosphate</name>
        <dbReference type="ChEBI" id="CHEBI:597326"/>
    </ligand>
</feature>
<dbReference type="SUPFAM" id="SSF53383">
    <property type="entry name" value="PLP-dependent transferases"/>
    <property type="match status" value="1"/>
</dbReference>
<evidence type="ECO:0000256" key="2">
    <source>
        <dbReference type="ARBA" id="ARBA00022801"/>
    </source>
</evidence>
<dbReference type="EC" id="3.7.1.3" evidence="4 5"/>
<accession>A0ABU2JDR9</accession>
<dbReference type="InterPro" id="IPR015422">
    <property type="entry name" value="PyrdxlP-dep_Trfase_small"/>
</dbReference>
<feature type="binding site" evidence="4">
    <location>
        <position position="110"/>
    </location>
    <ligand>
        <name>pyridoxal 5'-phosphate</name>
        <dbReference type="ChEBI" id="CHEBI:597326"/>
    </ligand>
</feature>
<dbReference type="Proteomes" id="UP001183176">
    <property type="component" value="Unassembled WGS sequence"/>
</dbReference>
<comment type="pathway">
    <text evidence="4 6">Amino-acid degradation; L-kynurenine degradation; L-alanine and anthranilate from L-kynurenine: step 1/1.</text>
</comment>
<feature type="modified residue" description="N6-(pyridoxal phosphate)lysine" evidence="4">
    <location>
        <position position="232"/>
    </location>
</feature>
<sequence>MSSDALTDVALPAPSRADAEAADRADLLAPVLQRFQLPAGVIYLDGNSLGAAPVAVTPLIEDVITRQWGQDLITSWNVNGWWELPARLGDEVGALIGAAAGQVVCGDSTSVQLFQALVAACRLRPGRTVILTDGANFPTDQYIADSVGRLLGLQVIRCPPSELAEHLDERVAVASFSLVDYRTGELFDAATVTNAVHQAGALMLWDLCHAAGALPVHLDAIEADFAVGCTYKYLNGGPGAPAYIYLAQRHQARAELPLTGWNGHRTPFALDQDYQPAESIEQARIGTPPLLSLAALGAGLAVFAEPELCSGLTSGLDSIRAKSLALTDLAIAFADSELAALGVEVVTPRSHERRGSQLSLRMEHAYEVCQALIGRGVIGDFRAPDLLRLGFTPLYLRHVDVHDAMTVLADVLASKSYLDPAYARRAAVT</sequence>
<feature type="binding site" evidence="4">
    <location>
        <position position="287"/>
    </location>
    <ligand>
        <name>pyridoxal 5'-phosphate</name>
        <dbReference type="ChEBI" id="CHEBI:597326"/>
    </ligand>
</feature>
<dbReference type="NCBIfam" id="TIGR01814">
    <property type="entry name" value="kynureninase"/>
    <property type="match status" value="1"/>
</dbReference>
<evidence type="ECO:0000256" key="6">
    <source>
        <dbReference type="PIRNR" id="PIRNR038800"/>
    </source>
</evidence>
<evidence type="ECO:0000256" key="5">
    <source>
        <dbReference type="NCBIfam" id="TIGR01814"/>
    </source>
</evidence>
<gene>
    <name evidence="4 8" type="primary">kynU</name>
    <name evidence="8" type="ORF">RM423_17205</name>
</gene>
<feature type="binding site" evidence="4">
    <location>
        <position position="109"/>
    </location>
    <ligand>
        <name>pyridoxal 5'-phosphate</name>
        <dbReference type="ChEBI" id="CHEBI:597326"/>
    </ligand>
</feature>
<dbReference type="PIRSF" id="PIRSF038800">
    <property type="entry name" value="KYNU"/>
    <property type="match status" value="1"/>
</dbReference>
<keyword evidence="3 4" id="KW-0663">Pyridoxal phosphate</keyword>
<dbReference type="Gene3D" id="3.90.1150.10">
    <property type="entry name" value="Aspartate Aminotransferase, domain 1"/>
    <property type="match status" value="1"/>
</dbReference>
<evidence type="ECO:0000256" key="3">
    <source>
        <dbReference type="ARBA" id="ARBA00022898"/>
    </source>
</evidence>